<dbReference type="AlphaFoldDB" id="W9S5Z3"/>
<evidence type="ECO:0000256" key="1">
    <source>
        <dbReference type="SAM" id="MobiDB-lite"/>
    </source>
</evidence>
<evidence type="ECO:0000313" key="3">
    <source>
        <dbReference type="Proteomes" id="UP000030645"/>
    </source>
</evidence>
<protein>
    <submittedName>
        <fullName evidence="2">Uncharacterized protein</fullName>
    </submittedName>
</protein>
<sequence>MTRKNGTLGTASNGEDTTRSSSRKSVYGLGSAICLAYDMKAQSFVRPTYEQSIEITKFRAPKTTNRISTTDAKSRRNTVFKEDLDKFTIADDMFGPSRGFTRNMGSISGWFTDSKGGTLEIMRKHSTCYVATSLARSRGLNYTDFKEIGSTPPRRRNMTSAKDDGRNGLGTAVKRSFNAQ</sequence>
<proteinExistence type="predicted"/>
<dbReference type="EMBL" id="KE345804">
    <property type="protein sequence ID" value="EXC16974.1"/>
    <property type="molecule type" value="Genomic_DNA"/>
</dbReference>
<accession>W9S5Z3</accession>
<keyword evidence="3" id="KW-1185">Reference proteome</keyword>
<evidence type="ECO:0000313" key="2">
    <source>
        <dbReference type="EMBL" id="EXC16974.1"/>
    </source>
</evidence>
<organism evidence="2 3">
    <name type="scientific">Morus notabilis</name>
    <dbReference type="NCBI Taxonomy" id="981085"/>
    <lineage>
        <taxon>Eukaryota</taxon>
        <taxon>Viridiplantae</taxon>
        <taxon>Streptophyta</taxon>
        <taxon>Embryophyta</taxon>
        <taxon>Tracheophyta</taxon>
        <taxon>Spermatophyta</taxon>
        <taxon>Magnoliopsida</taxon>
        <taxon>eudicotyledons</taxon>
        <taxon>Gunneridae</taxon>
        <taxon>Pentapetalae</taxon>
        <taxon>rosids</taxon>
        <taxon>fabids</taxon>
        <taxon>Rosales</taxon>
        <taxon>Moraceae</taxon>
        <taxon>Moreae</taxon>
        <taxon>Morus</taxon>
    </lineage>
</organism>
<gene>
    <name evidence="2" type="ORF">L484_021631</name>
</gene>
<name>W9S5Z3_9ROSA</name>
<reference evidence="3" key="1">
    <citation type="submission" date="2013-01" db="EMBL/GenBank/DDBJ databases">
        <title>Draft Genome Sequence of a Mulberry Tree, Morus notabilis C.K. Schneid.</title>
        <authorList>
            <person name="He N."/>
            <person name="Zhao S."/>
        </authorList>
    </citation>
    <scope>NUCLEOTIDE SEQUENCE</scope>
</reference>
<feature type="region of interest" description="Disordered" evidence="1">
    <location>
        <begin position="146"/>
        <end position="180"/>
    </location>
</feature>
<dbReference type="Proteomes" id="UP000030645">
    <property type="component" value="Unassembled WGS sequence"/>
</dbReference>
<feature type="region of interest" description="Disordered" evidence="1">
    <location>
        <begin position="1"/>
        <end position="22"/>
    </location>
</feature>